<gene>
    <name evidence="9" type="ORF">HMPREF9455_01682</name>
</gene>
<evidence type="ECO:0000256" key="1">
    <source>
        <dbReference type="ARBA" id="ARBA00022801"/>
    </source>
</evidence>
<feature type="chain" id="PRO_5003328496" description="Beta-xylanase" evidence="7">
    <location>
        <begin position="23"/>
        <end position="387"/>
    </location>
</feature>
<evidence type="ECO:0000256" key="5">
    <source>
        <dbReference type="PROSITE-ProRule" id="PRU10061"/>
    </source>
</evidence>
<dbReference type="SMART" id="SM00633">
    <property type="entry name" value="Glyco_10"/>
    <property type="match status" value="1"/>
</dbReference>
<dbReference type="HOGENOM" id="CLU_020161_6_1_10"/>
<dbReference type="InterPro" id="IPR031158">
    <property type="entry name" value="GH10_AS"/>
</dbReference>
<accession>F5IX65</accession>
<comment type="similarity">
    <text evidence="6">Belongs to the glycosyl hydrolase 10 (cellulase F) family.</text>
</comment>
<dbReference type="GO" id="GO:0031176">
    <property type="term" value="F:endo-1,4-beta-xylanase activity"/>
    <property type="evidence" value="ECO:0007669"/>
    <property type="project" value="UniProtKB-EC"/>
</dbReference>
<dbReference type="AlphaFoldDB" id="F5IX65"/>
<keyword evidence="7" id="KW-0732">Signal</keyword>
<dbReference type="eggNOG" id="COG3693">
    <property type="taxonomic scope" value="Bacteria"/>
</dbReference>
<dbReference type="EC" id="3.2.1.8" evidence="6"/>
<evidence type="ECO:0000259" key="8">
    <source>
        <dbReference type="PROSITE" id="PS51760"/>
    </source>
</evidence>
<dbReference type="SUPFAM" id="SSF51445">
    <property type="entry name" value="(Trans)glycosidases"/>
    <property type="match status" value="1"/>
</dbReference>
<dbReference type="Proteomes" id="UP000004913">
    <property type="component" value="Unassembled WGS sequence"/>
</dbReference>
<keyword evidence="1 6" id="KW-0378">Hydrolase</keyword>
<reference evidence="9 10" key="1">
    <citation type="submission" date="2011-04" db="EMBL/GenBank/DDBJ databases">
        <title>The Genome Sequence of Dysgonomonas gadei ATCC BAA-286.</title>
        <authorList>
            <consortium name="The Broad Institute Genome Sequencing Platform"/>
            <person name="Earl A."/>
            <person name="Ward D."/>
            <person name="Feldgarden M."/>
            <person name="Gevers D."/>
            <person name="Pudlo N."/>
            <person name="Martens E."/>
            <person name="Allen-Vercoe E."/>
            <person name="Young S.K."/>
            <person name="Zeng Q."/>
            <person name="Gargeya S."/>
            <person name="Fitzgerald M."/>
            <person name="Haas B."/>
            <person name="Abouelleil A."/>
            <person name="Alvarado L."/>
            <person name="Arachchi H.M."/>
            <person name="Berlin A."/>
            <person name="Brown A."/>
            <person name="Chapman S.B."/>
            <person name="Chen Z."/>
            <person name="Dunbar C."/>
            <person name="Freedman E."/>
            <person name="Gearin G."/>
            <person name="Gellesch M."/>
            <person name="Goldberg J."/>
            <person name="Griggs A."/>
            <person name="Gujja S."/>
            <person name="Heiman D."/>
            <person name="Howarth C."/>
            <person name="Larson L."/>
            <person name="Lui A."/>
            <person name="MacDonald P.J.P."/>
            <person name="Mehta T."/>
            <person name="Montmayeur A."/>
            <person name="Murphy C."/>
            <person name="Neiman D."/>
            <person name="Pearson M."/>
            <person name="Priest M."/>
            <person name="Roberts A."/>
            <person name="Saif S."/>
            <person name="Shea T."/>
            <person name="Shenoy N."/>
            <person name="Sisk P."/>
            <person name="Stolte C."/>
            <person name="Sykes S."/>
            <person name="Yandava C."/>
            <person name="Wortman J."/>
            <person name="Nusbaum C."/>
            <person name="Birren B."/>
        </authorList>
    </citation>
    <scope>NUCLEOTIDE SEQUENCE [LARGE SCALE GENOMIC DNA]</scope>
    <source>
        <strain evidence="9 10">ATCC BAA-286</strain>
    </source>
</reference>
<evidence type="ECO:0000256" key="2">
    <source>
        <dbReference type="ARBA" id="ARBA00023277"/>
    </source>
</evidence>
<dbReference type="Gene3D" id="3.20.20.80">
    <property type="entry name" value="Glycosidases"/>
    <property type="match status" value="1"/>
</dbReference>
<sequence>MKRNIYYCLISLLLLPIFACNAKNNGEVKNEPSLKEALHGKFYIGTALNLDQIQGKDTAAINIVKTEFDAIVAENCMKSMYLQPKEGEFYFEDADKFVEFGKQNNLFITGHCLIWHSQAPAWFFTDDKGKDVSAEVLKQRMKNHITTVVSRYKGQIKGWDVVNEAIMEDGSYRESKFYKILGEEFIPLVFQYAHDADPDAELYYNDYNEWYEGKREAIARLVRSFKEKGIRIDAIGMQGHISMDGPSLEEYQAAIDAYTSAGVKVMVTELDLSSLPSPRRNTGANISEIEAYNKEMNPYTTNLPDSVVVAWTERMGNFFKLFLDNKEKVSRVTLWGVTDKDSWKNNFPMRGRTDYPLLFDRQYKAKPIVQEIIKMAGLSDNKAQNKK</sequence>
<feature type="domain" description="GH10" evidence="8">
    <location>
        <begin position="28"/>
        <end position="375"/>
    </location>
</feature>
<dbReference type="PANTHER" id="PTHR31490:SF90">
    <property type="entry name" value="ENDO-1,4-BETA-XYLANASE A"/>
    <property type="match status" value="1"/>
</dbReference>
<keyword evidence="4 6" id="KW-0624">Polysaccharide degradation</keyword>
<evidence type="ECO:0000256" key="3">
    <source>
        <dbReference type="ARBA" id="ARBA00023295"/>
    </source>
</evidence>
<evidence type="ECO:0000256" key="6">
    <source>
        <dbReference type="RuleBase" id="RU361174"/>
    </source>
</evidence>
<protein>
    <recommendedName>
        <fullName evidence="6">Beta-xylanase</fullName>
        <ecNumber evidence="6">3.2.1.8</ecNumber>
    </recommendedName>
</protein>
<evidence type="ECO:0000313" key="10">
    <source>
        <dbReference type="Proteomes" id="UP000004913"/>
    </source>
</evidence>
<name>F5IX65_9BACT</name>
<dbReference type="OrthoDB" id="9809277at2"/>
<dbReference type="RefSeq" id="WP_006799197.1">
    <property type="nucleotide sequence ID" value="NZ_GL891981.1"/>
</dbReference>
<dbReference type="InterPro" id="IPR017853">
    <property type="entry name" value="GH"/>
</dbReference>
<comment type="caution">
    <text evidence="9">The sequence shown here is derived from an EMBL/GenBank/DDBJ whole genome shotgun (WGS) entry which is preliminary data.</text>
</comment>
<organism evidence="9 10">
    <name type="scientific">Dysgonomonas gadei ATCC BAA-286</name>
    <dbReference type="NCBI Taxonomy" id="742766"/>
    <lineage>
        <taxon>Bacteria</taxon>
        <taxon>Pseudomonadati</taxon>
        <taxon>Bacteroidota</taxon>
        <taxon>Bacteroidia</taxon>
        <taxon>Bacteroidales</taxon>
        <taxon>Dysgonomonadaceae</taxon>
        <taxon>Dysgonomonas</taxon>
    </lineage>
</organism>
<keyword evidence="3 6" id="KW-0326">Glycosidase</keyword>
<dbReference type="PROSITE" id="PS51760">
    <property type="entry name" value="GH10_2"/>
    <property type="match status" value="1"/>
</dbReference>
<dbReference type="InterPro" id="IPR044846">
    <property type="entry name" value="GH10"/>
</dbReference>
<dbReference type="Pfam" id="PF00331">
    <property type="entry name" value="Glyco_hydro_10"/>
    <property type="match status" value="1"/>
</dbReference>
<evidence type="ECO:0000313" key="9">
    <source>
        <dbReference type="EMBL" id="EGK02412.1"/>
    </source>
</evidence>
<feature type="active site" description="Nucleophile" evidence="5">
    <location>
        <position position="269"/>
    </location>
</feature>
<dbReference type="InterPro" id="IPR001000">
    <property type="entry name" value="GH10_dom"/>
</dbReference>
<dbReference type="PRINTS" id="PR00134">
    <property type="entry name" value="GLHYDRLASE10"/>
</dbReference>
<dbReference type="STRING" id="742766.HMPREF9455_01682"/>
<proteinExistence type="inferred from homology"/>
<keyword evidence="10" id="KW-1185">Reference proteome</keyword>
<comment type="catalytic activity">
    <reaction evidence="6">
        <text>Endohydrolysis of (1-&gt;4)-beta-D-xylosidic linkages in xylans.</text>
        <dbReference type="EC" id="3.2.1.8"/>
    </reaction>
</comment>
<dbReference type="PANTHER" id="PTHR31490">
    <property type="entry name" value="GLYCOSYL HYDROLASE"/>
    <property type="match status" value="1"/>
</dbReference>
<evidence type="ECO:0000256" key="4">
    <source>
        <dbReference type="ARBA" id="ARBA00023326"/>
    </source>
</evidence>
<dbReference type="GO" id="GO:0000272">
    <property type="term" value="P:polysaccharide catabolic process"/>
    <property type="evidence" value="ECO:0007669"/>
    <property type="project" value="UniProtKB-KW"/>
</dbReference>
<evidence type="ECO:0000256" key="7">
    <source>
        <dbReference type="SAM" id="SignalP"/>
    </source>
</evidence>
<keyword evidence="2 6" id="KW-0119">Carbohydrate metabolism</keyword>
<dbReference type="PROSITE" id="PS00591">
    <property type="entry name" value="GH10_1"/>
    <property type="match status" value="1"/>
</dbReference>
<feature type="signal peptide" evidence="7">
    <location>
        <begin position="1"/>
        <end position="22"/>
    </location>
</feature>
<dbReference type="EMBL" id="ADLV01000018">
    <property type="protein sequence ID" value="EGK02412.1"/>
    <property type="molecule type" value="Genomic_DNA"/>
</dbReference>